<reference evidence="1 2" key="1">
    <citation type="submission" date="2024-01" db="EMBL/GenBank/DDBJ databases">
        <title>The genomes of 5 underutilized Papilionoideae crops provide insights into root nodulation and disease resistanc.</title>
        <authorList>
            <person name="Jiang F."/>
        </authorList>
    </citation>
    <scope>NUCLEOTIDE SEQUENCE [LARGE SCALE GENOMIC DNA]</scope>
    <source>
        <strain evidence="1">DUOXIRENSHENG_FW03</strain>
        <tissue evidence="1">Leaves</tissue>
    </source>
</reference>
<gene>
    <name evidence="1" type="ORF">VNO78_01691</name>
</gene>
<sequence length="66" mass="7635">MFCRFLISQNRFDIRLGKLEKIGKKVEDVEEGQIPNTTSVEEILKEDSIGKMLRHKTVVERSLATE</sequence>
<comment type="caution">
    <text evidence="1">The sequence shown here is derived from an EMBL/GenBank/DDBJ whole genome shotgun (WGS) entry which is preliminary data.</text>
</comment>
<keyword evidence="2" id="KW-1185">Reference proteome</keyword>
<accession>A0AAN9SZB2</accession>
<dbReference type="AlphaFoldDB" id="A0AAN9SZB2"/>
<dbReference type="EMBL" id="JAYMYS010000001">
    <property type="protein sequence ID" value="KAK7410693.1"/>
    <property type="molecule type" value="Genomic_DNA"/>
</dbReference>
<evidence type="ECO:0000313" key="1">
    <source>
        <dbReference type="EMBL" id="KAK7410693.1"/>
    </source>
</evidence>
<evidence type="ECO:0000313" key="2">
    <source>
        <dbReference type="Proteomes" id="UP001386955"/>
    </source>
</evidence>
<organism evidence="1 2">
    <name type="scientific">Psophocarpus tetragonolobus</name>
    <name type="common">Winged bean</name>
    <name type="synonym">Dolichos tetragonolobus</name>
    <dbReference type="NCBI Taxonomy" id="3891"/>
    <lineage>
        <taxon>Eukaryota</taxon>
        <taxon>Viridiplantae</taxon>
        <taxon>Streptophyta</taxon>
        <taxon>Embryophyta</taxon>
        <taxon>Tracheophyta</taxon>
        <taxon>Spermatophyta</taxon>
        <taxon>Magnoliopsida</taxon>
        <taxon>eudicotyledons</taxon>
        <taxon>Gunneridae</taxon>
        <taxon>Pentapetalae</taxon>
        <taxon>rosids</taxon>
        <taxon>fabids</taxon>
        <taxon>Fabales</taxon>
        <taxon>Fabaceae</taxon>
        <taxon>Papilionoideae</taxon>
        <taxon>50 kb inversion clade</taxon>
        <taxon>NPAAA clade</taxon>
        <taxon>indigoferoid/millettioid clade</taxon>
        <taxon>Phaseoleae</taxon>
        <taxon>Psophocarpus</taxon>
    </lineage>
</organism>
<dbReference type="Proteomes" id="UP001386955">
    <property type="component" value="Unassembled WGS sequence"/>
</dbReference>
<proteinExistence type="predicted"/>
<name>A0AAN9SZB2_PSOTE</name>
<protein>
    <submittedName>
        <fullName evidence="1">Uncharacterized protein</fullName>
    </submittedName>
</protein>